<evidence type="ECO:0000259" key="2">
    <source>
        <dbReference type="Pfam" id="PF22725"/>
    </source>
</evidence>
<feature type="domain" description="Gfo/Idh/MocA-like oxidoreductase N-terminal" evidence="1">
    <location>
        <begin position="1"/>
        <end position="116"/>
    </location>
</feature>
<dbReference type="EMBL" id="CP038852">
    <property type="protein sequence ID" value="QIZ20834.1"/>
    <property type="molecule type" value="Genomic_DNA"/>
</dbReference>
<evidence type="ECO:0000259" key="1">
    <source>
        <dbReference type="Pfam" id="PF01408"/>
    </source>
</evidence>
<dbReference type="GO" id="GO:0000166">
    <property type="term" value="F:nucleotide binding"/>
    <property type="evidence" value="ECO:0007669"/>
    <property type="project" value="InterPro"/>
</dbReference>
<accession>A0A6H1Q1Y2</accession>
<name>A0A6H1Q1Y2_9PROT</name>
<dbReference type="PANTHER" id="PTHR43249:SF1">
    <property type="entry name" value="D-GLUCOSIDE 3-DEHYDROGENASE"/>
    <property type="match status" value="1"/>
</dbReference>
<evidence type="ECO:0000313" key="3">
    <source>
        <dbReference type="EMBL" id="QIZ20834.1"/>
    </source>
</evidence>
<dbReference type="AlphaFoldDB" id="A0A6H1Q1Y2"/>
<gene>
    <name evidence="3" type="ORF">E5R92_03420</name>
</gene>
<proteinExistence type="predicted"/>
<reference evidence="3 4" key="1">
    <citation type="journal article" date="2020" name="Nat. Microbiol.">
        <title>Lysogenic host-virus interactions in SAR11 marine bacteria.</title>
        <authorList>
            <person name="Morris R.M."/>
            <person name="Cain K.R."/>
            <person name="Hvorecny K.L."/>
            <person name="Kollman J.M."/>
        </authorList>
    </citation>
    <scope>NUCLEOTIDE SEQUENCE [LARGE SCALE GENOMIC DNA]</scope>
    <source>
        <strain evidence="3 4">NP1</strain>
    </source>
</reference>
<dbReference type="SUPFAM" id="SSF55347">
    <property type="entry name" value="Glyceraldehyde-3-phosphate dehydrogenase-like, C-terminal domain"/>
    <property type="match status" value="1"/>
</dbReference>
<evidence type="ECO:0000313" key="4">
    <source>
        <dbReference type="Proteomes" id="UP000501094"/>
    </source>
</evidence>
<dbReference type="InterPro" id="IPR000683">
    <property type="entry name" value="Gfo/Idh/MocA-like_OxRdtase_N"/>
</dbReference>
<dbReference type="InterPro" id="IPR036291">
    <property type="entry name" value="NAD(P)-bd_dom_sf"/>
</dbReference>
<dbReference type="SUPFAM" id="SSF51735">
    <property type="entry name" value="NAD(P)-binding Rossmann-fold domains"/>
    <property type="match status" value="1"/>
</dbReference>
<dbReference type="Pfam" id="PF22725">
    <property type="entry name" value="GFO_IDH_MocA_C3"/>
    <property type="match status" value="1"/>
</dbReference>
<protein>
    <submittedName>
        <fullName evidence="3">Gfo/Idh/MocA family oxidoreductase</fullName>
    </submittedName>
</protein>
<dbReference type="InterPro" id="IPR055170">
    <property type="entry name" value="GFO_IDH_MocA-like_dom"/>
</dbReference>
<feature type="domain" description="GFO/IDH/MocA-like oxidoreductase" evidence="2">
    <location>
        <begin position="127"/>
        <end position="249"/>
    </location>
</feature>
<dbReference type="Pfam" id="PF01408">
    <property type="entry name" value="GFO_IDH_MocA"/>
    <property type="match status" value="1"/>
</dbReference>
<keyword evidence="4" id="KW-1185">Reference proteome</keyword>
<organism evidence="3 4">
    <name type="scientific">Candidatus Pelagibacter giovannonii</name>
    <dbReference type="NCBI Taxonomy" id="2563896"/>
    <lineage>
        <taxon>Bacteria</taxon>
        <taxon>Pseudomonadati</taxon>
        <taxon>Pseudomonadota</taxon>
        <taxon>Alphaproteobacteria</taxon>
        <taxon>Candidatus Pelagibacterales</taxon>
        <taxon>Candidatus Pelagibacteraceae</taxon>
        <taxon>Candidatus Pelagibacter</taxon>
    </lineage>
</organism>
<dbReference type="Gene3D" id="3.40.50.720">
    <property type="entry name" value="NAD(P)-binding Rossmann-like Domain"/>
    <property type="match status" value="1"/>
</dbReference>
<dbReference type="Gene3D" id="3.30.360.10">
    <property type="entry name" value="Dihydrodipicolinate Reductase, domain 2"/>
    <property type="match status" value="1"/>
</dbReference>
<sequence>MVGCGRISSKHIGAIYSSSLKNKINIKAICDKKIAKAKIISKKYKINFYENMIKMAQEEDLDMISILTESGNHSKHFLELTKHVKYFVIEKPLSLKSKDALKIYNTAKKNGNKVFVVKQNRFNPSIKKLKEAINQGRFGKIFLGTARVRWSRDEKYYNLAKWRGKHDLDGGVIGNQASHHVDMLIWLIGEIKSVSALGKRALAKIESFDTVIANLKFKSGALGVLEATTATRPKDLEGSISILGSKGSVQIGGFSMNLVDTWQFSKMIKSDESIFKHSTMPKSVYGFGHLGFYESVLNSLNTKKVLHPQNAIHTVKVIEAINKSAILGGKTIYL</sequence>
<dbReference type="KEGG" id="peg:E5R92_03420"/>
<dbReference type="Proteomes" id="UP000501094">
    <property type="component" value="Chromosome"/>
</dbReference>
<dbReference type="PANTHER" id="PTHR43249">
    <property type="entry name" value="UDP-N-ACETYL-2-AMINO-2-DEOXY-D-GLUCURONATE OXIDASE"/>
    <property type="match status" value="1"/>
</dbReference>
<dbReference type="InterPro" id="IPR052515">
    <property type="entry name" value="Gfo/Idh/MocA_Oxidoreductase"/>
</dbReference>